<dbReference type="Proteomes" id="UP001210925">
    <property type="component" value="Unassembled WGS sequence"/>
</dbReference>
<evidence type="ECO:0000256" key="2">
    <source>
        <dbReference type="SAM" id="Phobius"/>
    </source>
</evidence>
<feature type="region of interest" description="Disordered" evidence="1">
    <location>
        <begin position="57"/>
        <end position="90"/>
    </location>
</feature>
<protein>
    <submittedName>
        <fullName evidence="3">Uncharacterized protein</fullName>
    </submittedName>
</protein>
<evidence type="ECO:0000256" key="1">
    <source>
        <dbReference type="SAM" id="MobiDB-lite"/>
    </source>
</evidence>
<dbReference type="EMBL" id="JADGKB010000021">
    <property type="protein sequence ID" value="KAJ3259061.1"/>
    <property type="molecule type" value="Genomic_DNA"/>
</dbReference>
<dbReference type="InterPro" id="IPR010530">
    <property type="entry name" value="B12D"/>
</dbReference>
<feature type="transmembrane region" description="Helical" evidence="2">
    <location>
        <begin position="21"/>
        <end position="42"/>
    </location>
</feature>
<keyword evidence="4" id="KW-1185">Reference proteome</keyword>
<reference evidence="3" key="1">
    <citation type="submission" date="2020-05" db="EMBL/GenBank/DDBJ databases">
        <title>Phylogenomic resolution of chytrid fungi.</title>
        <authorList>
            <person name="Stajich J.E."/>
            <person name="Amses K."/>
            <person name="Simmons R."/>
            <person name="Seto K."/>
            <person name="Myers J."/>
            <person name="Bonds A."/>
            <person name="Quandt C.A."/>
            <person name="Barry K."/>
            <person name="Liu P."/>
            <person name="Grigoriev I."/>
            <person name="Longcore J.E."/>
            <person name="James T.Y."/>
        </authorList>
    </citation>
    <scope>NUCLEOTIDE SEQUENCE</scope>
    <source>
        <strain evidence="3">PLAUS21</strain>
    </source>
</reference>
<dbReference type="AlphaFoldDB" id="A0AAD5Y991"/>
<sequence length="90" mass="10308">MGEAYKNPPITSFFQLKKIPTGIYPLAVIMVGAITGASFLLYHTAVNPDVSWDRKHNPHPNLALKRNQTHKFYDPSGTQPEKWTRWNKDN</sequence>
<dbReference type="PANTHER" id="PTHR14256">
    <property type="entry name" value="NADH-UBIQUINONE OXIDOREDUCTASE MLRQ SUBUNIT"/>
    <property type="match status" value="1"/>
</dbReference>
<name>A0AAD5Y991_9FUNG</name>
<accession>A0AAD5Y991</accession>
<dbReference type="PANTHER" id="PTHR14256:SF1">
    <property type="entry name" value="GEO09626P1"/>
    <property type="match status" value="1"/>
</dbReference>
<keyword evidence="2" id="KW-0812">Transmembrane</keyword>
<comment type="caution">
    <text evidence="3">The sequence shown here is derived from an EMBL/GenBank/DDBJ whole genome shotgun (WGS) entry which is preliminary data.</text>
</comment>
<evidence type="ECO:0000313" key="3">
    <source>
        <dbReference type="EMBL" id="KAJ3259061.1"/>
    </source>
</evidence>
<gene>
    <name evidence="3" type="ORF">HK103_002948</name>
</gene>
<keyword evidence="2" id="KW-0472">Membrane</keyword>
<dbReference type="Pfam" id="PF06522">
    <property type="entry name" value="B12D"/>
    <property type="match status" value="1"/>
</dbReference>
<evidence type="ECO:0000313" key="4">
    <source>
        <dbReference type="Proteomes" id="UP001210925"/>
    </source>
</evidence>
<organism evidence="3 4">
    <name type="scientific">Boothiomyces macroporosus</name>
    <dbReference type="NCBI Taxonomy" id="261099"/>
    <lineage>
        <taxon>Eukaryota</taxon>
        <taxon>Fungi</taxon>
        <taxon>Fungi incertae sedis</taxon>
        <taxon>Chytridiomycota</taxon>
        <taxon>Chytridiomycota incertae sedis</taxon>
        <taxon>Chytridiomycetes</taxon>
        <taxon>Rhizophydiales</taxon>
        <taxon>Terramycetaceae</taxon>
        <taxon>Boothiomyces</taxon>
    </lineage>
</organism>
<proteinExistence type="predicted"/>
<keyword evidence="2" id="KW-1133">Transmembrane helix</keyword>